<reference evidence="1 4" key="2">
    <citation type="submission" date="2020-08" db="EMBL/GenBank/DDBJ databases">
        <title>Genomic Encyclopedia of Type Strains, Phase IV (KMG-IV): sequencing the most valuable type-strain genomes for metagenomic binning, comparative biology and taxonomic classification.</title>
        <authorList>
            <person name="Goeker M."/>
        </authorList>
    </citation>
    <scope>NUCLEOTIDE SEQUENCE [LARGE SCALE GENOMIC DNA]</scope>
    <source>
        <strain evidence="1 4">DSM 100021</strain>
    </source>
</reference>
<name>A0A1Q9A417_9HYPH</name>
<dbReference type="Proteomes" id="UP000544107">
    <property type="component" value="Unassembled WGS sequence"/>
</dbReference>
<organism evidence="2 3">
    <name type="scientific">Allorhizobium taibaishanense</name>
    <dbReference type="NCBI Taxonomy" id="887144"/>
    <lineage>
        <taxon>Bacteria</taxon>
        <taxon>Pseudomonadati</taxon>
        <taxon>Pseudomonadota</taxon>
        <taxon>Alphaproteobacteria</taxon>
        <taxon>Hyphomicrobiales</taxon>
        <taxon>Rhizobiaceae</taxon>
        <taxon>Rhizobium/Agrobacterium group</taxon>
        <taxon>Allorhizobium</taxon>
    </lineage>
</organism>
<evidence type="ECO:0000313" key="3">
    <source>
        <dbReference type="Proteomes" id="UP000185598"/>
    </source>
</evidence>
<dbReference type="EMBL" id="JACIED010000001">
    <property type="protein sequence ID" value="MBB4006279.1"/>
    <property type="molecule type" value="Genomic_DNA"/>
</dbReference>
<proteinExistence type="predicted"/>
<dbReference type="RefSeq" id="WP_075615038.1">
    <property type="nucleotide sequence ID" value="NZ_JACIED010000001.1"/>
</dbReference>
<gene>
    <name evidence="2" type="ORF">BJF91_19460</name>
    <name evidence="1" type="ORF">GGQ71_000515</name>
</gene>
<keyword evidence="3" id="KW-1185">Reference proteome</keyword>
<comment type="caution">
    <text evidence="2">The sequence shown here is derived from an EMBL/GenBank/DDBJ whole genome shotgun (WGS) entry which is preliminary data.</text>
</comment>
<protein>
    <submittedName>
        <fullName evidence="2">Uncharacterized protein</fullName>
    </submittedName>
</protein>
<reference evidence="2 3" key="1">
    <citation type="submission" date="2016-09" db="EMBL/GenBank/DDBJ databases">
        <title>Rhizobium oryziradicis sp. nov., isolated from the root of rice.</title>
        <authorList>
            <person name="Zhao J."/>
            <person name="Zhang X."/>
        </authorList>
    </citation>
    <scope>NUCLEOTIDE SEQUENCE [LARGE SCALE GENOMIC DNA]</scope>
    <source>
        <strain evidence="2 3">14971</strain>
    </source>
</reference>
<evidence type="ECO:0000313" key="2">
    <source>
        <dbReference type="EMBL" id="OLP49248.1"/>
    </source>
</evidence>
<sequence length="251" mass="29304">MFGKKRRPRKKSRIERFFSLNQHRKRWGAARHAVSDLDYRALKQTLVAGDSAQQTRGSEKSLDLHLDNLRREFAGQPELLWHHARLIVLLRREFQVEQTFQQLQALWEAEAEFLCANLNLRWLVSAADSFIDHHPEAEVRARAMLVSLLVNTVKIYETERMLSVAPAPTDPQKLERLQTELIPLFSGLSCFTIGTDDTLRNMRWRLDTMMTDDPVGLMLKTVFDRLQVEDTAFARLKAQHHRGRTGWWSEE</sequence>
<evidence type="ECO:0000313" key="4">
    <source>
        <dbReference type="Proteomes" id="UP000544107"/>
    </source>
</evidence>
<dbReference type="STRING" id="887144.BJF91_19460"/>
<dbReference type="AlphaFoldDB" id="A0A1Q9A417"/>
<dbReference type="EMBL" id="MKIN01000022">
    <property type="protein sequence ID" value="OLP49248.1"/>
    <property type="molecule type" value="Genomic_DNA"/>
</dbReference>
<evidence type="ECO:0000313" key="1">
    <source>
        <dbReference type="EMBL" id="MBB4006279.1"/>
    </source>
</evidence>
<accession>A0A1Q9A417</accession>
<dbReference type="Proteomes" id="UP000185598">
    <property type="component" value="Unassembled WGS sequence"/>
</dbReference>